<protein>
    <submittedName>
        <fullName evidence="2">Uncharacterized protein</fullName>
    </submittedName>
</protein>
<sequence>MTEEKTIIRQTKSTYELLEELQKAYNPLVPNTLEKYMKRYAGETVIMGNHTHTQVFHQHPNLESLFKEKPLKRIFGDNASDYARMIENETKTIMKKMKKKDKMRRDNLIRQTQTKQASIIATYKNTNAVQLNQINIPELLITYFMIRAYKSHKNTPTPAHLYDSIMSLIQCMARYENNCHDVFKQACAEMRDKIMQWDEIDMHTMITQYSHLIINSTFKRSYAGAFTPFPEQAMVMQSIVRATPSTPDNDQPILIGLPSGTGTGKTALVPVISRWYGRRNKMVIYCAPMNPVRTDVSSYLVSSGIRVGFCSYECGLENNTERYKIQYHYNCSGTDSPQVVVCDMQALLKLLEISWDVNLKQQVTNSLLVPGKRDRTIDAPPCSFTWGSHGGSRRFEGIPKEYMFSFTPEDIVVIMDEPPADDPILLRIFELLPKQSFVFSATSTGALTPHHQEIFAEHWGGELEMIESSTLGVCAQMISHYTNEPQIIGPHTGCTTREELSAVLQKLEKVTMLRFMAPRIVVQIGERMGKNLDEEFDLLEMNFEDIPRKGLAWLHELVEMKDSEIERVCNYHDDDECKDDDHDDDECKDDDHDDDECKDDDDDECKDDDDDECKDHADANYNDANHDDDDNMIGILNTNSHKFMGGALIAMTDYQGFKDACVCVLNDEVPSSSDVIAIRQQNDENQMKFDIMISKLTKEQREQQSDTRVARRDVINPQLVINSLAYLRANNRTANRNLCTLPLNEEWDPIDGLDETDERLRMIGIGRINENREFYIRSMLHLQERKVAYVGVNASGAFGLNLSVMHVIFNDLAHGMPQEQMIQLAGRVGRMNQHSQGYVHLYQREHFDNIMM</sequence>
<dbReference type="InterPro" id="IPR027417">
    <property type="entry name" value="P-loop_NTPase"/>
</dbReference>
<dbReference type="EMBL" id="MN448270">
    <property type="protein sequence ID" value="QFG73759.1"/>
    <property type="molecule type" value="Genomic_DNA"/>
</dbReference>
<accession>A0A5J6VIZ6</accession>
<dbReference type="Gene3D" id="3.40.50.300">
    <property type="entry name" value="P-loop containing nucleotide triphosphate hydrolases"/>
    <property type="match status" value="2"/>
</dbReference>
<name>A0A5J6VIZ6_9VIRU</name>
<evidence type="ECO:0000313" key="2">
    <source>
        <dbReference type="EMBL" id="QFG73759.1"/>
    </source>
</evidence>
<dbReference type="SUPFAM" id="SSF52540">
    <property type="entry name" value="P-loop containing nucleoside triphosphate hydrolases"/>
    <property type="match status" value="2"/>
</dbReference>
<feature type="region of interest" description="Disordered" evidence="1">
    <location>
        <begin position="577"/>
        <end position="611"/>
    </location>
</feature>
<proteinExistence type="predicted"/>
<reference evidence="2" key="1">
    <citation type="journal article" date="2019" name="Philos. Trans. R. Soc. Lond., B, Biol. Sci.">
        <title>Targeted metagenomic recovery of four divergent viruses reveals shared and distinctive characteristics of giant viruses of marine eukaryotes.</title>
        <authorList>
            <person name="Needham D.M."/>
            <person name="Poirier C."/>
            <person name="Hehenberger E."/>
            <person name="Jimenez V."/>
            <person name="Swalwell J.E."/>
            <person name="Santoro A.E."/>
            <person name="Worden A.Z."/>
        </authorList>
    </citation>
    <scope>NUCLEOTIDE SEQUENCE</scope>
    <source>
        <strain evidence="2">OPacV-662</strain>
    </source>
</reference>
<organism evidence="2">
    <name type="scientific">Megaviridae environmental sample</name>
    <dbReference type="NCBI Taxonomy" id="1737588"/>
    <lineage>
        <taxon>Viruses</taxon>
        <taxon>Varidnaviria</taxon>
        <taxon>Bamfordvirae</taxon>
        <taxon>Nucleocytoviricota</taxon>
        <taxon>Megaviricetes</taxon>
        <taxon>Imitervirales</taxon>
        <taxon>Mimiviridae</taxon>
        <taxon>environmental samples</taxon>
    </lineage>
</organism>
<evidence type="ECO:0000256" key="1">
    <source>
        <dbReference type="SAM" id="MobiDB-lite"/>
    </source>
</evidence>